<dbReference type="EMBL" id="JBEPSD010000002">
    <property type="protein sequence ID" value="MET4570168.1"/>
    <property type="molecule type" value="Genomic_DNA"/>
</dbReference>
<gene>
    <name evidence="2" type="ORF">ABIE04_002529</name>
</gene>
<comment type="caution">
    <text evidence="2">The sequence shown here is derived from an EMBL/GenBank/DDBJ whole genome shotgun (WGS) entry which is preliminary data.</text>
</comment>
<evidence type="ECO:0000313" key="2">
    <source>
        <dbReference type="EMBL" id="MET4570168.1"/>
    </source>
</evidence>
<accession>A0ABV2Q012</accession>
<proteinExistence type="predicted"/>
<dbReference type="InterPro" id="IPR010260">
    <property type="entry name" value="AlpA"/>
</dbReference>
<dbReference type="Proteomes" id="UP001549251">
    <property type="component" value="Unassembled WGS sequence"/>
</dbReference>
<keyword evidence="1" id="KW-0812">Transmembrane</keyword>
<organism evidence="2 3">
    <name type="scientific">Rhodanobacter soli</name>
    <dbReference type="NCBI Taxonomy" id="590609"/>
    <lineage>
        <taxon>Bacteria</taxon>
        <taxon>Pseudomonadati</taxon>
        <taxon>Pseudomonadota</taxon>
        <taxon>Gammaproteobacteria</taxon>
        <taxon>Lysobacterales</taxon>
        <taxon>Rhodanobacteraceae</taxon>
        <taxon>Rhodanobacter</taxon>
    </lineage>
</organism>
<keyword evidence="1" id="KW-0472">Membrane</keyword>
<keyword evidence="3" id="KW-1185">Reference proteome</keyword>
<keyword evidence="1" id="KW-1133">Transmembrane helix</keyword>
<reference evidence="2 3" key="1">
    <citation type="submission" date="2024-06" db="EMBL/GenBank/DDBJ databases">
        <title>Sorghum-associated microbial communities from plants grown in Nebraska, USA.</title>
        <authorList>
            <person name="Schachtman D."/>
        </authorList>
    </citation>
    <scope>NUCLEOTIDE SEQUENCE [LARGE SCALE GENOMIC DNA]</scope>
    <source>
        <strain evidence="2 3">1757</strain>
    </source>
</reference>
<dbReference type="InterPro" id="IPR009061">
    <property type="entry name" value="DNA-bd_dom_put_sf"/>
</dbReference>
<dbReference type="Pfam" id="PF05930">
    <property type="entry name" value="Phage_AlpA"/>
    <property type="match status" value="1"/>
</dbReference>
<dbReference type="Gene3D" id="1.10.238.160">
    <property type="match status" value="1"/>
</dbReference>
<protein>
    <submittedName>
        <fullName evidence="2">Prophage regulatory protein</fullName>
    </submittedName>
</protein>
<evidence type="ECO:0000256" key="1">
    <source>
        <dbReference type="SAM" id="Phobius"/>
    </source>
</evidence>
<dbReference type="RefSeq" id="WP_354550663.1">
    <property type="nucleotide sequence ID" value="NZ_JBEPSD010000002.1"/>
</dbReference>
<feature type="transmembrane region" description="Helical" evidence="1">
    <location>
        <begin position="12"/>
        <end position="33"/>
    </location>
</feature>
<sequence length="86" mass="8919">MNVATHSTAAPGLLRLPAVLALVGVGKTTLYRWASKGMFPQPRALTPTRSTVAWSAAEVHAWIASKLAANDGTYVGTSLNDAAQAA</sequence>
<name>A0ABV2Q012_9GAMM</name>
<dbReference type="SUPFAM" id="SSF46955">
    <property type="entry name" value="Putative DNA-binding domain"/>
    <property type="match status" value="1"/>
</dbReference>
<evidence type="ECO:0000313" key="3">
    <source>
        <dbReference type="Proteomes" id="UP001549251"/>
    </source>
</evidence>